<name>A0A8H5KLE9_9HYPO</name>
<dbReference type="GO" id="GO:0071949">
    <property type="term" value="F:FAD binding"/>
    <property type="evidence" value="ECO:0007669"/>
    <property type="project" value="InterPro"/>
</dbReference>
<dbReference type="InterPro" id="IPR002938">
    <property type="entry name" value="FAD-bd"/>
</dbReference>
<keyword evidence="2" id="KW-0274">FAD</keyword>
<dbReference type="Pfam" id="PF01494">
    <property type="entry name" value="FAD_binding_3"/>
    <property type="match status" value="1"/>
</dbReference>
<keyword evidence="4" id="KW-0520">NAD</keyword>
<dbReference type="PRINTS" id="PR00420">
    <property type="entry name" value="RNGMNOXGNASE"/>
</dbReference>
<comment type="caution">
    <text evidence="6">The sequence shown here is derived from an EMBL/GenBank/DDBJ whole genome shotgun (WGS) entry which is preliminary data.</text>
</comment>
<organism evidence="6 7">
    <name type="scientific">Fusarium pseudocircinatum</name>
    <dbReference type="NCBI Taxonomy" id="56676"/>
    <lineage>
        <taxon>Eukaryota</taxon>
        <taxon>Fungi</taxon>
        <taxon>Dikarya</taxon>
        <taxon>Ascomycota</taxon>
        <taxon>Pezizomycotina</taxon>
        <taxon>Sordariomycetes</taxon>
        <taxon>Hypocreomycetidae</taxon>
        <taxon>Hypocreales</taxon>
        <taxon>Nectriaceae</taxon>
        <taxon>Fusarium</taxon>
        <taxon>Fusarium fujikuroi species complex</taxon>
    </lineage>
</organism>
<keyword evidence="3" id="KW-0560">Oxidoreductase</keyword>
<keyword evidence="1" id="KW-0285">Flavoprotein</keyword>
<keyword evidence="7" id="KW-1185">Reference proteome</keyword>
<dbReference type="OrthoDB" id="10016252at2759"/>
<evidence type="ECO:0000313" key="6">
    <source>
        <dbReference type="EMBL" id="KAF5576027.1"/>
    </source>
</evidence>
<dbReference type="PANTHER" id="PTHR43476">
    <property type="entry name" value="3-(3-HYDROXY-PHENYL)PROPIONATE/3-HYDROXYCINNAMIC ACID HYDROXYLASE"/>
    <property type="match status" value="1"/>
</dbReference>
<dbReference type="SUPFAM" id="SSF51905">
    <property type="entry name" value="FAD/NAD(P)-binding domain"/>
    <property type="match status" value="1"/>
</dbReference>
<gene>
    <name evidence="6" type="ORF">FPCIR_12814</name>
</gene>
<evidence type="ECO:0000256" key="2">
    <source>
        <dbReference type="ARBA" id="ARBA00022827"/>
    </source>
</evidence>
<dbReference type="Gene3D" id="3.50.50.60">
    <property type="entry name" value="FAD/NAD(P)-binding domain"/>
    <property type="match status" value="1"/>
</dbReference>
<dbReference type="InterPro" id="IPR050631">
    <property type="entry name" value="PheA/TfdB_FAD_monoxygenase"/>
</dbReference>
<evidence type="ECO:0000313" key="7">
    <source>
        <dbReference type="Proteomes" id="UP000546213"/>
    </source>
</evidence>
<dbReference type="Proteomes" id="UP000546213">
    <property type="component" value="Unassembled WGS sequence"/>
</dbReference>
<dbReference type="AlphaFoldDB" id="A0A8H5KLE9"/>
<reference evidence="6 7" key="1">
    <citation type="submission" date="2020-05" db="EMBL/GenBank/DDBJ databases">
        <title>Identification and distribution of gene clusters putatively required for synthesis of sphingolipid metabolism inhibitors in phylogenetically diverse species of the filamentous fungus Fusarium.</title>
        <authorList>
            <person name="Kim H.-S."/>
            <person name="Busman M."/>
            <person name="Brown D.W."/>
            <person name="Divon H."/>
            <person name="Uhlig S."/>
            <person name="Proctor R.H."/>
        </authorList>
    </citation>
    <scope>NUCLEOTIDE SEQUENCE [LARGE SCALE GENOMIC DNA]</scope>
    <source>
        <strain evidence="6 7">NRRL 36939</strain>
    </source>
</reference>
<evidence type="ECO:0000256" key="1">
    <source>
        <dbReference type="ARBA" id="ARBA00022630"/>
    </source>
</evidence>
<dbReference type="GO" id="GO:0016491">
    <property type="term" value="F:oxidoreductase activity"/>
    <property type="evidence" value="ECO:0007669"/>
    <property type="project" value="UniProtKB-KW"/>
</dbReference>
<evidence type="ECO:0000256" key="3">
    <source>
        <dbReference type="ARBA" id="ARBA00023002"/>
    </source>
</evidence>
<dbReference type="InterPro" id="IPR036188">
    <property type="entry name" value="FAD/NAD-bd_sf"/>
</dbReference>
<dbReference type="EMBL" id="JAAOAS010000444">
    <property type="protein sequence ID" value="KAF5576027.1"/>
    <property type="molecule type" value="Genomic_DNA"/>
</dbReference>
<evidence type="ECO:0000259" key="5">
    <source>
        <dbReference type="Pfam" id="PF01494"/>
    </source>
</evidence>
<feature type="domain" description="FAD-binding" evidence="5">
    <location>
        <begin position="7"/>
        <end position="348"/>
    </location>
</feature>
<dbReference type="PANTHER" id="PTHR43476:SF4">
    <property type="entry name" value="BLR0106 PROTEIN"/>
    <property type="match status" value="1"/>
</dbReference>
<accession>A0A8H5KLE9</accession>
<dbReference type="Gene3D" id="3.30.70.2450">
    <property type="match status" value="1"/>
</dbReference>
<protein>
    <submittedName>
        <fullName evidence="6">FAD binding domain-containing protein</fullName>
    </submittedName>
</protein>
<proteinExistence type="predicted"/>
<sequence>MTQSSFKMLIVGAGPAGLLLGLLLAKQNITVTIVEQSSKLDDNPRATHYGPPAMEVLNNAGVGDELRSKGLLVNTVAWRQINGTYISGLNHGPVEDSPTRMVALPLNQVSQILKDHADKLPSLRYLFNRQVTSIGQDDSKAWVDTLDTSTTQQARLEADYIVGCDGANSIIRRSLFGDMNFPGKTWEEQIVATNVYYDFEKFDYSDSNFIIHPTDWYMAAKITKEGLWRVTYGETSGLTRDELIARQPEKFEKMLPGNPKPEQYRLASISPYRVHQRLAEKLRVGRFLLAADAAHLCNPFGGLGLTGGVVDVQGLYECLLGIYHGRADAGILDLYSDVRRRKYEKIVDPISSSNLRRMFTAEPAKILETDEFLQMCKKAETDPELALKMLERTFVELRFYAALPLLIPSSHAREIAARVTEGGM</sequence>
<evidence type="ECO:0000256" key="4">
    <source>
        <dbReference type="ARBA" id="ARBA00023027"/>
    </source>
</evidence>